<keyword evidence="10" id="KW-0862">Zinc</keyword>
<feature type="binding site" evidence="10">
    <location>
        <position position="29"/>
    </location>
    <ligand>
        <name>Zn(2+)</name>
        <dbReference type="ChEBI" id="CHEBI:29105"/>
        <note>ligand shared with metalloproteinase partner</note>
    </ligand>
</feature>
<protein>
    <recommendedName>
        <fullName evidence="3">Metalloproteinase inhibitor 4</fullName>
    </recommendedName>
    <alternativeName>
        <fullName evidence="9">Tissue inhibitor of metalloproteinases 4</fullName>
    </alternativeName>
</protein>
<dbReference type="InterPro" id="IPR001134">
    <property type="entry name" value="Netrin_domain"/>
</dbReference>
<dbReference type="GO" id="GO:0002020">
    <property type="term" value="F:protease binding"/>
    <property type="evidence" value="ECO:0007669"/>
    <property type="project" value="TreeGrafter"/>
</dbReference>
<proteinExistence type="inferred from homology"/>
<evidence type="ECO:0000256" key="1">
    <source>
        <dbReference type="ARBA" id="ARBA00004613"/>
    </source>
</evidence>
<evidence type="ECO:0000256" key="7">
    <source>
        <dbReference type="ARBA" id="ARBA00023157"/>
    </source>
</evidence>
<feature type="disulfide bond" evidence="11">
    <location>
        <begin position="31"/>
        <end position="116"/>
    </location>
</feature>
<organism evidence="14 15">
    <name type="scientific">Cirrhinus molitorella</name>
    <name type="common">mud carp</name>
    <dbReference type="NCBI Taxonomy" id="172907"/>
    <lineage>
        <taxon>Eukaryota</taxon>
        <taxon>Metazoa</taxon>
        <taxon>Chordata</taxon>
        <taxon>Craniata</taxon>
        <taxon>Vertebrata</taxon>
        <taxon>Euteleostomi</taxon>
        <taxon>Actinopterygii</taxon>
        <taxon>Neopterygii</taxon>
        <taxon>Teleostei</taxon>
        <taxon>Ostariophysi</taxon>
        <taxon>Cypriniformes</taxon>
        <taxon>Cyprinidae</taxon>
        <taxon>Labeoninae</taxon>
        <taxon>Labeonini</taxon>
        <taxon>Cirrhinus</taxon>
    </lineage>
</organism>
<dbReference type="Gene3D" id="2.40.50.120">
    <property type="match status" value="1"/>
</dbReference>
<dbReference type="InterPro" id="IPR001820">
    <property type="entry name" value="TIMP"/>
</dbReference>
<feature type="disulfide bond" evidence="11">
    <location>
        <begin position="29"/>
        <end position="91"/>
    </location>
</feature>
<keyword evidence="4" id="KW-0964">Secreted</keyword>
<feature type="signal peptide" evidence="12">
    <location>
        <begin position="1"/>
        <end position="28"/>
    </location>
</feature>
<dbReference type="SUPFAM" id="SSF50242">
    <property type="entry name" value="TIMP-like"/>
    <property type="match status" value="1"/>
</dbReference>
<comment type="caution">
    <text evidence="14">The sequence shown here is derived from an EMBL/GenBank/DDBJ whole genome shotgun (WGS) entry which is preliminary data.</text>
</comment>
<evidence type="ECO:0000256" key="5">
    <source>
        <dbReference type="ARBA" id="ARBA00022608"/>
    </source>
</evidence>
<dbReference type="GO" id="GO:0031012">
    <property type="term" value="C:extracellular matrix"/>
    <property type="evidence" value="ECO:0007669"/>
    <property type="project" value="TreeGrafter"/>
</dbReference>
<dbReference type="GO" id="GO:0005615">
    <property type="term" value="C:extracellular space"/>
    <property type="evidence" value="ECO:0007669"/>
    <property type="project" value="TreeGrafter"/>
</dbReference>
<evidence type="ECO:0000256" key="10">
    <source>
        <dbReference type="PIRSR" id="PIRSR601820-1"/>
    </source>
</evidence>
<dbReference type="SMART" id="SM00206">
    <property type="entry name" value="NTR"/>
    <property type="match status" value="1"/>
</dbReference>
<dbReference type="PANTHER" id="PTHR11844">
    <property type="entry name" value="METALLOPROTEASE INHIBITOR"/>
    <property type="match status" value="1"/>
</dbReference>
<dbReference type="Gene3D" id="3.90.370.10">
    <property type="entry name" value="Tissue inhibitor of metalloproteinase-1. Chain B, domain 1"/>
    <property type="match status" value="1"/>
</dbReference>
<evidence type="ECO:0000256" key="11">
    <source>
        <dbReference type="PIRSR" id="PIRSR601820-3"/>
    </source>
</evidence>
<evidence type="ECO:0000313" key="15">
    <source>
        <dbReference type="Proteomes" id="UP001187343"/>
    </source>
</evidence>
<dbReference type="InterPro" id="IPR027465">
    <property type="entry name" value="TIMP_C"/>
</dbReference>
<comment type="subcellular location">
    <subcellularLocation>
        <location evidence="1">Secreted</location>
    </subcellularLocation>
</comment>
<dbReference type="Proteomes" id="UP001187343">
    <property type="component" value="Unassembled WGS sequence"/>
</dbReference>
<keyword evidence="10" id="KW-0479">Metal-binding</keyword>
<dbReference type="InterPro" id="IPR008993">
    <property type="entry name" value="TIMP-like_OB-fold"/>
</dbReference>
<evidence type="ECO:0000256" key="4">
    <source>
        <dbReference type="ARBA" id="ARBA00022525"/>
    </source>
</evidence>
<keyword evidence="8" id="KW-0481">Metalloenzyme inhibitor</keyword>
<evidence type="ECO:0000256" key="6">
    <source>
        <dbReference type="ARBA" id="ARBA00022690"/>
    </source>
</evidence>
<evidence type="ECO:0000256" key="3">
    <source>
        <dbReference type="ARBA" id="ARBA00013515"/>
    </source>
</evidence>
<keyword evidence="6" id="KW-0646">Protease inhibitor</keyword>
<dbReference type="AlphaFoldDB" id="A0AA88PI42"/>
<feature type="disulfide bond" evidence="11">
    <location>
        <begin position="161"/>
        <end position="181"/>
    </location>
</feature>
<dbReference type="EMBL" id="JAUYZG010000021">
    <property type="protein sequence ID" value="KAK2874561.1"/>
    <property type="molecule type" value="Genomic_DNA"/>
</dbReference>
<feature type="domain" description="NTR" evidence="13">
    <location>
        <begin position="29"/>
        <end position="140"/>
    </location>
</feature>
<dbReference type="PANTHER" id="PTHR11844:SF26">
    <property type="entry name" value="METALLOPROTEINASE INHIBITOR 4"/>
    <property type="match status" value="1"/>
</dbReference>
<evidence type="ECO:0000256" key="8">
    <source>
        <dbReference type="ARBA" id="ARBA00023215"/>
    </source>
</evidence>
<dbReference type="GO" id="GO:0051045">
    <property type="term" value="P:negative regulation of membrane protein ectodomain proteolysis"/>
    <property type="evidence" value="ECO:0007669"/>
    <property type="project" value="TreeGrafter"/>
</dbReference>
<evidence type="ECO:0000313" key="14">
    <source>
        <dbReference type="EMBL" id="KAK2874561.1"/>
    </source>
</evidence>
<evidence type="ECO:0000256" key="12">
    <source>
        <dbReference type="SAM" id="SignalP"/>
    </source>
</evidence>
<feature type="disulfide bond" evidence="11">
    <location>
        <begin position="142"/>
        <end position="189"/>
    </location>
</feature>
<keyword evidence="7 11" id="KW-1015">Disulfide bond</keyword>
<reference evidence="14" key="1">
    <citation type="submission" date="2023-08" db="EMBL/GenBank/DDBJ databases">
        <title>Chromosome-level Genome Assembly of mud carp (Cirrhinus molitorella).</title>
        <authorList>
            <person name="Liu H."/>
        </authorList>
    </citation>
    <scope>NUCLEOTIDE SEQUENCE</scope>
    <source>
        <strain evidence="14">Prfri</strain>
        <tissue evidence="14">Muscle</tissue>
    </source>
</reference>
<sequence>MSAPLSAAVTLGLLFFLFVGLNEQLAEGCTCAARHPQQQFCASDIVIRAMVTGKKNGTQHGVTAYSVKTITTFKNVAKKSIQVIYSYQHSCGLILENGDYLLAGNGKDGKIFVDLCNLVKHWNRVSSVEKQYLKKYHLGCNCEISPCTGASCLIKIRQRKCLMRVQDMFTINDDEALQSICLQSSDGFCSWKKP</sequence>
<feature type="chain" id="PRO_5041703166" description="Metalloproteinase inhibitor 4" evidence="12">
    <location>
        <begin position="29"/>
        <end position="194"/>
    </location>
</feature>
<comment type="similarity">
    <text evidence="2">Belongs to the protease inhibitor I35 (TIMP) family.</text>
</comment>
<keyword evidence="12" id="KW-0732">Signal</keyword>
<dbReference type="PROSITE" id="PS50189">
    <property type="entry name" value="NTR"/>
    <property type="match status" value="1"/>
</dbReference>
<accession>A0AA88PI42</accession>
<feature type="disulfide bond" evidence="11">
    <location>
        <begin position="41"/>
        <end position="140"/>
    </location>
</feature>
<dbReference type="GO" id="GO:0009725">
    <property type="term" value="P:response to hormone"/>
    <property type="evidence" value="ECO:0007669"/>
    <property type="project" value="TreeGrafter"/>
</dbReference>
<name>A0AA88PI42_9TELE</name>
<evidence type="ECO:0000259" key="13">
    <source>
        <dbReference type="PROSITE" id="PS50189"/>
    </source>
</evidence>
<keyword evidence="15" id="KW-1185">Reference proteome</keyword>
<dbReference type="GO" id="GO:0008191">
    <property type="term" value="F:metalloendopeptidase inhibitor activity"/>
    <property type="evidence" value="ECO:0007669"/>
    <property type="project" value="InterPro"/>
</dbReference>
<dbReference type="GO" id="GO:0034097">
    <property type="term" value="P:response to cytokine"/>
    <property type="evidence" value="ECO:0007669"/>
    <property type="project" value="TreeGrafter"/>
</dbReference>
<dbReference type="Pfam" id="PF00965">
    <property type="entry name" value="TIMP"/>
    <property type="match status" value="1"/>
</dbReference>
<dbReference type="GO" id="GO:0046872">
    <property type="term" value="F:metal ion binding"/>
    <property type="evidence" value="ECO:0007669"/>
    <property type="project" value="UniProtKB-KW"/>
</dbReference>
<evidence type="ECO:0000256" key="9">
    <source>
        <dbReference type="ARBA" id="ARBA00030105"/>
    </source>
</evidence>
<gene>
    <name evidence="14" type="ORF">Q8A67_021714</name>
</gene>
<keyword evidence="5" id="KW-0483">Metalloprotease inhibitor</keyword>
<feature type="disulfide bond" evidence="11">
    <location>
        <begin position="147"/>
        <end position="152"/>
    </location>
</feature>
<evidence type="ECO:0000256" key="2">
    <source>
        <dbReference type="ARBA" id="ARBA00011027"/>
    </source>
</evidence>